<dbReference type="PROSITE" id="PS51257">
    <property type="entry name" value="PROKAR_LIPOPROTEIN"/>
    <property type="match status" value="1"/>
</dbReference>
<feature type="chain" id="PRO_5022201198" evidence="1">
    <location>
        <begin position="28"/>
        <end position="126"/>
    </location>
</feature>
<dbReference type="Proteomes" id="UP000316855">
    <property type="component" value="Chromosome"/>
</dbReference>
<proteinExistence type="predicted"/>
<gene>
    <name evidence="2" type="ORF">Pan161_19750</name>
</gene>
<evidence type="ECO:0000313" key="3">
    <source>
        <dbReference type="Proteomes" id="UP000316855"/>
    </source>
</evidence>
<dbReference type="OrthoDB" id="290290at2"/>
<feature type="signal peptide" evidence="1">
    <location>
        <begin position="1"/>
        <end position="27"/>
    </location>
</feature>
<dbReference type="AlphaFoldDB" id="A0A517VBE4"/>
<reference evidence="2 3" key="1">
    <citation type="submission" date="2019-02" db="EMBL/GenBank/DDBJ databases">
        <title>Deep-cultivation of Planctomycetes and their phenomic and genomic characterization uncovers novel biology.</title>
        <authorList>
            <person name="Wiegand S."/>
            <person name="Jogler M."/>
            <person name="Boedeker C."/>
            <person name="Pinto D."/>
            <person name="Vollmers J."/>
            <person name="Rivas-Marin E."/>
            <person name="Kohn T."/>
            <person name="Peeters S.H."/>
            <person name="Heuer A."/>
            <person name="Rast P."/>
            <person name="Oberbeckmann S."/>
            <person name="Bunk B."/>
            <person name="Jeske O."/>
            <person name="Meyerdierks A."/>
            <person name="Storesund J.E."/>
            <person name="Kallscheuer N."/>
            <person name="Luecker S."/>
            <person name="Lage O.M."/>
            <person name="Pohl T."/>
            <person name="Merkel B.J."/>
            <person name="Hornburger P."/>
            <person name="Mueller R.-W."/>
            <person name="Bruemmer F."/>
            <person name="Labrenz M."/>
            <person name="Spormann A.M."/>
            <person name="Op den Camp H."/>
            <person name="Overmann J."/>
            <person name="Amann R."/>
            <person name="Jetten M.S.M."/>
            <person name="Mascher T."/>
            <person name="Medema M.H."/>
            <person name="Devos D.P."/>
            <person name="Kaster A.-K."/>
            <person name="Ovreas L."/>
            <person name="Rohde M."/>
            <person name="Galperin M.Y."/>
            <person name="Jogler C."/>
        </authorList>
    </citation>
    <scope>NUCLEOTIDE SEQUENCE [LARGE SCALE GENOMIC DNA]</scope>
    <source>
        <strain evidence="2 3">Pan161</strain>
    </source>
</reference>
<dbReference type="KEGG" id="gax:Pan161_19750"/>
<accession>A0A517VBE4</accession>
<name>A0A517VBE4_9PLAN</name>
<organism evidence="2 3">
    <name type="scientific">Gimesia algae</name>
    <dbReference type="NCBI Taxonomy" id="2527971"/>
    <lineage>
        <taxon>Bacteria</taxon>
        <taxon>Pseudomonadati</taxon>
        <taxon>Planctomycetota</taxon>
        <taxon>Planctomycetia</taxon>
        <taxon>Planctomycetales</taxon>
        <taxon>Planctomycetaceae</taxon>
        <taxon>Gimesia</taxon>
    </lineage>
</organism>
<keyword evidence="3" id="KW-1185">Reference proteome</keyword>
<keyword evidence="1" id="KW-0732">Signal</keyword>
<protein>
    <submittedName>
        <fullName evidence="2">Uncharacterized protein</fullName>
    </submittedName>
</protein>
<evidence type="ECO:0000256" key="1">
    <source>
        <dbReference type="SAM" id="SignalP"/>
    </source>
</evidence>
<dbReference type="RefSeq" id="WP_145226176.1">
    <property type="nucleotide sequence ID" value="NZ_CP036343.1"/>
</dbReference>
<sequence length="126" mass="13579" precursor="true">MKKNSLGLCRRLICLAMLLLFSPILTGCGAPSAPPPSETQKSEVAKKSIDEFVAAAKKSPKTAEKDLTILMESLDAYASEYEGPYIDLRDAAKELLSLYQSSAAKDKIDAQLEVLQQKANALSSAD</sequence>
<evidence type="ECO:0000313" key="2">
    <source>
        <dbReference type="EMBL" id="QDT90325.1"/>
    </source>
</evidence>
<dbReference type="EMBL" id="CP036343">
    <property type="protein sequence ID" value="QDT90325.1"/>
    <property type="molecule type" value="Genomic_DNA"/>
</dbReference>